<dbReference type="OrthoDB" id="8478543at2"/>
<sequence>MDFVTSLPSALTEPSRRFFAEWHRWRGPGWRDLGLVPQHSVLNTDKLGELLLRCLLLEIRGRDAIPIRFAGSMVGEMLGASLMGRNYLDLTEPENRTRRAALLFAEVAQPCAAVIYYWLRTPNGAVVPVELVSAPLCADGETTPSLVLACATPLVRNGDQANSVEPESYAEGEGLRFIDIGAGLPPVGPDIHVAQRVQ</sequence>
<dbReference type="RefSeq" id="WP_144067949.1">
    <property type="nucleotide sequence ID" value="NZ_CP041636.1"/>
</dbReference>
<dbReference type="AlphaFoldDB" id="A0A516GZL6"/>
<proteinExistence type="predicted"/>
<accession>A0A516GZL6</accession>
<organism evidence="1 2">
    <name type="scientific">Ferrovibrio terrae</name>
    <dbReference type="NCBI Taxonomy" id="2594003"/>
    <lineage>
        <taxon>Bacteria</taxon>
        <taxon>Pseudomonadati</taxon>
        <taxon>Pseudomonadota</taxon>
        <taxon>Alphaproteobacteria</taxon>
        <taxon>Rhodospirillales</taxon>
        <taxon>Rhodospirillaceae</taxon>
        <taxon>Ferrovibrio</taxon>
    </lineage>
</organism>
<dbReference type="KEGG" id="fer:FNB15_06635"/>
<protein>
    <submittedName>
        <fullName evidence="1">PAS domain-containing protein</fullName>
    </submittedName>
</protein>
<dbReference type="InterPro" id="IPR035965">
    <property type="entry name" value="PAS-like_dom_sf"/>
</dbReference>
<dbReference type="EMBL" id="CP041636">
    <property type="protein sequence ID" value="QDO96968.1"/>
    <property type="molecule type" value="Genomic_DNA"/>
</dbReference>
<reference evidence="1 2" key="1">
    <citation type="submission" date="2019-07" db="EMBL/GenBank/DDBJ databases">
        <title>Genome sequencing for Ferrovibrio sp. K5.</title>
        <authorList>
            <person name="Park S.-J."/>
        </authorList>
    </citation>
    <scope>NUCLEOTIDE SEQUENCE [LARGE SCALE GENOMIC DNA]</scope>
    <source>
        <strain evidence="1 2">K5</strain>
    </source>
</reference>
<dbReference type="InterPro" id="IPR009922">
    <property type="entry name" value="DUF1457"/>
</dbReference>
<evidence type="ECO:0000313" key="1">
    <source>
        <dbReference type="EMBL" id="QDO96968.1"/>
    </source>
</evidence>
<name>A0A516GZL6_9PROT</name>
<gene>
    <name evidence="1" type="ORF">FNB15_06635</name>
</gene>
<dbReference type="SUPFAM" id="SSF55785">
    <property type="entry name" value="PYP-like sensor domain (PAS domain)"/>
    <property type="match status" value="1"/>
</dbReference>
<dbReference type="Pfam" id="PF07310">
    <property type="entry name" value="PAS_5"/>
    <property type="match status" value="1"/>
</dbReference>
<evidence type="ECO:0000313" key="2">
    <source>
        <dbReference type="Proteomes" id="UP000317496"/>
    </source>
</evidence>
<dbReference type="Proteomes" id="UP000317496">
    <property type="component" value="Chromosome"/>
</dbReference>
<keyword evidence="2" id="KW-1185">Reference proteome</keyword>